<sequence>MKYIMFMLIVLGSAFAKAQSLQDLVPQIEQRPRQITDTLDRDYDQRAVEARALPADLADNYTGADFDYTDTTNDVNNVFEEFFEWLFQGIASIFGVELSPFWLKFLQYTVYVLFAALAIYLLVRLLGKEQASGLTIKAGKKKASIRAGETHIEEIDLNKLIADAVNGNDYRSAIRYQYLNVLKKLSAAGVIVWDYQKTNADYYREIKKQEVKDQFKRISYLYDHVWYGEFAVDRKVYDQALVQFNDIKKTAA</sequence>
<feature type="transmembrane region" description="Helical" evidence="1">
    <location>
        <begin position="108"/>
        <end position="127"/>
    </location>
</feature>
<dbReference type="OrthoDB" id="5491447at2"/>
<keyword evidence="5" id="KW-1185">Reference proteome</keyword>
<evidence type="ECO:0000313" key="4">
    <source>
        <dbReference type="EMBL" id="AZQ43978.1"/>
    </source>
</evidence>
<dbReference type="KEGG" id="noj:EJ995_06925"/>
<evidence type="ECO:0000259" key="3">
    <source>
        <dbReference type="Pfam" id="PF13559"/>
    </source>
</evidence>
<dbReference type="AlphaFoldDB" id="A0A3S9MXW4"/>
<name>A0A3S9MXW4_9FLAO</name>
<accession>A0A3S9MXW4</accession>
<dbReference type="Proteomes" id="UP000279600">
    <property type="component" value="Chromosome"/>
</dbReference>
<reference evidence="4 5" key="1">
    <citation type="submission" date="2018-12" db="EMBL/GenBank/DDBJ databases">
        <title>Complete genome of Nonlabens sp. MJ115.</title>
        <authorList>
            <person name="Choi H.S."/>
            <person name="Jung J."/>
        </authorList>
    </citation>
    <scope>NUCLEOTIDE SEQUENCE [LARGE SCALE GENOMIC DNA]</scope>
    <source>
        <strain evidence="4 5">MJ115</strain>
    </source>
</reference>
<evidence type="ECO:0000256" key="2">
    <source>
        <dbReference type="SAM" id="SignalP"/>
    </source>
</evidence>
<keyword evidence="1" id="KW-1133">Transmembrane helix</keyword>
<dbReference type="EMBL" id="CP034549">
    <property type="protein sequence ID" value="AZQ43978.1"/>
    <property type="molecule type" value="Genomic_DNA"/>
</dbReference>
<feature type="chain" id="PRO_5019286133" description="Protein-glutamine gamma-glutamyltransferase-like C-terminal domain-containing protein" evidence="2">
    <location>
        <begin position="19"/>
        <end position="252"/>
    </location>
</feature>
<keyword evidence="1" id="KW-0812">Transmembrane</keyword>
<dbReference type="RefSeq" id="WP_126446961.1">
    <property type="nucleotide sequence ID" value="NZ_CP034549.1"/>
</dbReference>
<dbReference type="InterPro" id="IPR025403">
    <property type="entry name" value="TgpA-like_C"/>
</dbReference>
<evidence type="ECO:0000313" key="5">
    <source>
        <dbReference type="Proteomes" id="UP000279600"/>
    </source>
</evidence>
<feature type="domain" description="Protein-glutamine gamma-glutamyltransferase-like C-terminal" evidence="3">
    <location>
        <begin position="178"/>
        <end position="240"/>
    </location>
</feature>
<organism evidence="4 5">
    <name type="scientific">Nonlabens ponticola</name>
    <dbReference type="NCBI Taxonomy" id="2496866"/>
    <lineage>
        <taxon>Bacteria</taxon>
        <taxon>Pseudomonadati</taxon>
        <taxon>Bacteroidota</taxon>
        <taxon>Flavobacteriia</taxon>
        <taxon>Flavobacteriales</taxon>
        <taxon>Flavobacteriaceae</taxon>
        <taxon>Nonlabens</taxon>
    </lineage>
</organism>
<feature type="signal peptide" evidence="2">
    <location>
        <begin position="1"/>
        <end position="18"/>
    </location>
</feature>
<dbReference type="Pfam" id="PF13559">
    <property type="entry name" value="DUF4129"/>
    <property type="match status" value="1"/>
</dbReference>
<proteinExistence type="predicted"/>
<evidence type="ECO:0000256" key="1">
    <source>
        <dbReference type="SAM" id="Phobius"/>
    </source>
</evidence>
<gene>
    <name evidence="4" type="ORF">EJ995_06925</name>
</gene>
<protein>
    <recommendedName>
        <fullName evidence="3">Protein-glutamine gamma-glutamyltransferase-like C-terminal domain-containing protein</fullName>
    </recommendedName>
</protein>
<keyword evidence="2" id="KW-0732">Signal</keyword>
<keyword evidence="1" id="KW-0472">Membrane</keyword>